<protein>
    <submittedName>
        <fullName evidence="1">Uncharacterized protein</fullName>
    </submittedName>
</protein>
<keyword evidence="2" id="KW-1185">Reference proteome</keyword>
<accession>A0A1B9E083</accession>
<name>A0A1B9E083_9FLAO</name>
<proteinExistence type="predicted"/>
<dbReference type="EMBL" id="LVEP01000029">
    <property type="protein sequence ID" value="OCB75327.1"/>
    <property type="molecule type" value="Genomic_DNA"/>
</dbReference>
<organism evidence="1 2">
    <name type="scientific">Flavobacterium crassostreae</name>
    <dbReference type="NCBI Taxonomy" id="1763534"/>
    <lineage>
        <taxon>Bacteria</taxon>
        <taxon>Pseudomonadati</taxon>
        <taxon>Bacteroidota</taxon>
        <taxon>Flavobacteriia</taxon>
        <taxon>Flavobacteriales</taxon>
        <taxon>Flavobacteriaceae</taxon>
        <taxon>Flavobacterium</taxon>
    </lineage>
</organism>
<comment type="caution">
    <text evidence="1">The sequence shown here is derived from an EMBL/GenBank/DDBJ whole genome shotgun (WGS) entry which is preliminary data.</text>
</comment>
<dbReference type="AlphaFoldDB" id="A0A1B9E083"/>
<evidence type="ECO:0000313" key="2">
    <source>
        <dbReference type="Proteomes" id="UP000093510"/>
    </source>
</evidence>
<dbReference type="Proteomes" id="UP000093510">
    <property type="component" value="Unassembled WGS sequence"/>
</dbReference>
<dbReference type="STRING" id="1763534.GCA_001831475_00512"/>
<evidence type="ECO:0000313" key="1">
    <source>
        <dbReference type="EMBL" id="OCB75327.1"/>
    </source>
</evidence>
<sequence length="108" mass="12313">MTTMNLETQMQLSKSSQNIPLIKGIFTPSEALEVVMALLDQKINFHQKQRLQKWELNHKSNLKEIDDRIQALENDKQLVKNFVNTAKGLQTKVTINGLLEIALVTSHS</sequence>
<gene>
    <name evidence="1" type="ORF">LPBF_07995</name>
</gene>
<reference evidence="1 2" key="1">
    <citation type="submission" date="2016-03" db="EMBL/GenBank/DDBJ databases">
        <authorList>
            <person name="Ploux O."/>
        </authorList>
    </citation>
    <scope>NUCLEOTIDE SEQUENCE [LARGE SCALE GENOMIC DNA]</scope>
    <source>
        <strain evidence="1 2">LPB0076</strain>
    </source>
</reference>